<feature type="compositionally biased region" description="Polar residues" evidence="6">
    <location>
        <begin position="146"/>
        <end position="160"/>
    </location>
</feature>
<evidence type="ECO:0000313" key="8">
    <source>
        <dbReference type="EMBL" id="NWT80982.1"/>
    </source>
</evidence>
<dbReference type="InterPro" id="IPR056150">
    <property type="entry name" value="WD40_CDC20-Fz"/>
</dbReference>
<dbReference type="InterPro" id="IPR001680">
    <property type="entry name" value="WD40_rpt"/>
</dbReference>
<feature type="region of interest" description="Disordered" evidence="6">
    <location>
        <begin position="64"/>
        <end position="87"/>
    </location>
</feature>
<comment type="caution">
    <text evidence="8">The sequence shown here is derived from an EMBL/GenBank/DDBJ whole genome shotgun (WGS) entry which is preliminary data.</text>
</comment>
<dbReference type="SMART" id="SM00320">
    <property type="entry name" value="WD40"/>
    <property type="match status" value="4"/>
</dbReference>
<dbReference type="GO" id="GO:0005680">
    <property type="term" value="C:anaphase-promoting complex"/>
    <property type="evidence" value="ECO:0007669"/>
    <property type="project" value="TreeGrafter"/>
</dbReference>
<dbReference type="Gene3D" id="2.130.10.10">
    <property type="entry name" value="YVTN repeat-like/Quinoprotein amine dehydrogenase"/>
    <property type="match status" value="2"/>
</dbReference>
<evidence type="ECO:0000256" key="5">
    <source>
        <dbReference type="PROSITE-ProRule" id="PRU00221"/>
    </source>
</evidence>
<dbReference type="InterPro" id="IPR015943">
    <property type="entry name" value="WD40/YVTN_repeat-like_dom_sf"/>
</dbReference>
<evidence type="ECO:0000313" key="9">
    <source>
        <dbReference type="Proteomes" id="UP000547499"/>
    </source>
</evidence>
<evidence type="ECO:0000256" key="1">
    <source>
        <dbReference type="ARBA" id="ARBA00006445"/>
    </source>
</evidence>
<dbReference type="Pfam" id="PF24807">
    <property type="entry name" value="WD40_CDC20-Fz"/>
    <property type="match status" value="1"/>
</dbReference>
<feature type="domain" description="CDC20/Fizzy WD40" evidence="7">
    <location>
        <begin position="332"/>
        <end position="465"/>
    </location>
</feature>
<feature type="compositionally biased region" description="Basic and acidic residues" evidence="6">
    <location>
        <begin position="76"/>
        <end position="86"/>
    </location>
</feature>
<dbReference type="AlphaFoldDB" id="A0A7K5RMJ9"/>
<organism evidence="8 9">
    <name type="scientific">Lanius ludovicianus</name>
    <name type="common">Loggerhead shrike</name>
    <dbReference type="NCBI Taxonomy" id="28713"/>
    <lineage>
        <taxon>Eukaryota</taxon>
        <taxon>Metazoa</taxon>
        <taxon>Chordata</taxon>
        <taxon>Craniata</taxon>
        <taxon>Vertebrata</taxon>
        <taxon>Euteleostomi</taxon>
        <taxon>Archelosauria</taxon>
        <taxon>Archosauria</taxon>
        <taxon>Dinosauria</taxon>
        <taxon>Saurischia</taxon>
        <taxon>Theropoda</taxon>
        <taxon>Coelurosauria</taxon>
        <taxon>Aves</taxon>
        <taxon>Neognathae</taxon>
        <taxon>Neoaves</taxon>
        <taxon>Telluraves</taxon>
        <taxon>Australaves</taxon>
        <taxon>Passeriformes</taxon>
        <taxon>Corvoidea</taxon>
        <taxon>Laniidae</taxon>
        <taxon>Lanius</taxon>
    </lineage>
</organism>
<feature type="region of interest" description="Disordered" evidence="6">
    <location>
        <begin position="31"/>
        <end position="51"/>
    </location>
</feature>
<feature type="compositionally biased region" description="Basic and acidic residues" evidence="6">
    <location>
        <begin position="106"/>
        <end position="126"/>
    </location>
</feature>
<protein>
    <submittedName>
        <fullName evidence="8">FZR1 protein</fullName>
    </submittedName>
</protein>
<feature type="region of interest" description="Disordered" evidence="6">
    <location>
        <begin position="105"/>
        <end position="166"/>
    </location>
</feature>
<feature type="non-terminal residue" evidence="8">
    <location>
        <position position="1"/>
    </location>
</feature>
<evidence type="ECO:0000256" key="2">
    <source>
        <dbReference type="ARBA" id="ARBA00022574"/>
    </source>
</evidence>
<dbReference type="EMBL" id="VYXG01002974">
    <property type="protein sequence ID" value="NWT80982.1"/>
    <property type="molecule type" value="Genomic_DNA"/>
</dbReference>
<dbReference type="PROSITE" id="PS50082">
    <property type="entry name" value="WD_REPEATS_2"/>
    <property type="match status" value="2"/>
</dbReference>
<dbReference type="GO" id="GO:1905786">
    <property type="term" value="P:positive regulation of anaphase-promoting complex-dependent catabolic process"/>
    <property type="evidence" value="ECO:0007669"/>
    <property type="project" value="TreeGrafter"/>
</dbReference>
<dbReference type="GO" id="GO:1990757">
    <property type="term" value="F:ubiquitin ligase activator activity"/>
    <property type="evidence" value="ECO:0007669"/>
    <property type="project" value="TreeGrafter"/>
</dbReference>
<name>A0A7K5RMJ9_LANLU</name>
<keyword evidence="3" id="KW-0677">Repeat</keyword>
<dbReference type="PROSITE" id="PS00678">
    <property type="entry name" value="WD_REPEATS_1"/>
    <property type="match status" value="1"/>
</dbReference>
<reference evidence="8 9" key="1">
    <citation type="submission" date="2019-09" db="EMBL/GenBank/DDBJ databases">
        <title>Bird 10,000 Genomes (B10K) Project - Family phase.</title>
        <authorList>
            <person name="Zhang G."/>
        </authorList>
    </citation>
    <scope>NUCLEOTIDE SEQUENCE [LARGE SCALE GENOMIC DNA]</scope>
    <source>
        <strain evidence="8">B10K-DU-001-65</strain>
        <tissue evidence="8">Muscle</tissue>
    </source>
</reference>
<dbReference type="PROSITE" id="PS50294">
    <property type="entry name" value="WD_REPEATS_REGION"/>
    <property type="match status" value="1"/>
</dbReference>
<dbReference type="InterPro" id="IPR033010">
    <property type="entry name" value="Cdc20/Fizzy"/>
</dbReference>
<keyword evidence="4" id="KW-0131">Cell cycle</keyword>
<feature type="repeat" description="WD" evidence="5">
    <location>
        <begin position="225"/>
        <end position="266"/>
    </location>
</feature>
<dbReference type="InterPro" id="IPR019775">
    <property type="entry name" value="WD40_repeat_CS"/>
</dbReference>
<evidence type="ECO:0000256" key="6">
    <source>
        <dbReference type="SAM" id="MobiDB-lite"/>
    </source>
</evidence>
<gene>
    <name evidence="8" type="primary">Fzr1</name>
    <name evidence="8" type="ORF">LANLUD_R09715</name>
</gene>
<dbReference type="GO" id="GO:0010997">
    <property type="term" value="F:anaphase-promoting complex binding"/>
    <property type="evidence" value="ECO:0007669"/>
    <property type="project" value="InterPro"/>
</dbReference>
<dbReference type="Pfam" id="PF00400">
    <property type="entry name" value="WD40"/>
    <property type="match status" value="1"/>
</dbReference>
<evidence type="ECO:0000256" key="4">
    <source>
        <dbReference type="ARBA" id="ARBA00023306"/>
    </source>
</evidence>
<feature type="compositionally biased region" description="Polar residues" evidence="6">
    <location>
        <begin position="31"/>
        <end position="42"/>
    </location>
</feature>
<evidence type="ECO:0000256" key="3">
    <source>
        <dbReference type="ARBA" id="ARBA00022737"/>
    </source>
</evidence>
<accession>A0A7K5RMJ9</accession>
<evidence type="ECO:0000259" key="7">
    <source>
        <dbReference type="Pfam" id="PF24807"/>
    </source>
</evidence>
<keyword evidence="9" id="KW-1185">Reference proteome</keyword>
<dbReference type="SUPFAM" id="SSF50978">
    <property type="entry name" value="WD40 repeat-like"/>
    <property type="match status" value="1"/>
</dbReference>
<feature type="non-terminal residue" evidence="8">
    <location>
        <position position="488"/>
    </location>
</feature>
<dbReference type="PANTHER" id="PTHR19918:SF1">
    <property type="entry name" value="FIZZY-RELATED PROTEIN HOMOLOG"/>
    <property type="match status" value="1"/>
</dbReference>
<dbReference type="Proteomes" id="UP000547499">
    <property type="component" value="Unassembled WGS sequence"/>
</dbReference>
<feature type="repeat" description="WD" evidence="5">
    <location>
        <begin position="434"/>
        <end position="475"/>
    </location>
</feature>
<dbReference type="InterPro" id="IPR036322">
    <property type="entry name" value="WD40_repeat_dom_sf"/>
</dbReference>
<dbReference type="PANTHER" id="PTHR19918">
    <property type="entry name" value="CELL DIVISION CYCLE 20 CDC20 FIZZY -RELATED"/>
    <property type="match status" value="1"/>
</dbReference>
<keyword evidence="2 5" id="KW-0853">WD repeat</keyword>
<dbReference type="GO" id="GO:0031145">
    <property type="term" value="P:anaphase-promoting complex-dependent catabolic process"/>
    <property type="evidence" value="ECO:0007669"/>
    <property type="project" value="TreeGrafter"/>
</dbReference>
<comment type="similarity">
    <text evidence="1">Belongs to the WD repeat CDC20/Fizzy family.</text>
</comment>
<sequence length="488" mass="54255">MDQDYERRLLRQINIQNENTMPCVAEMRRTLTPSNSPMSSPSKHGDRFIPSRAGANWSINFHRINENEKSPSQNRKAKDATSDSGKDGLAYSALLKNELLGAGIEKVQDPQTEDRRLQPSTPEKKSLFTYSLSTKRSSPDDGNEVSPYSLSPVSNKSQKLLRSPRKPTRKISKIPFKVLDAPELQDDFYLNLVDWSSLNVLSVGLGTCVYLWSACTSQVTRLCDLSVEGDSVTSVGWSERGNLVAVGTHKGFVQIWDAAAGKKLSMLEGHTARVGKEWGGRGDLLEIENSRVPGLVFFSCCVLSRFKILSSRNCGVLIWVHKFDHVSPLCQLLVWNHSSLSPVQQYTEHLAAVKAIAWSPHQHGLLASGGGTADRCIRFWNTLTGQPLQCIDTGSQVCNLAWSKHANELVSTHGYSQNQILVWKYPSLTQVAKLTGHSYRVLYLAMSPDGEAIVTGAGDETLRFWNVFSKTRSTKESVSVLNLFTRIR</sequence>
<proteinExistence type="inferred from homology"/>